<proteinExistence type="predicted"/>
<dbReference type="AlphaFoldDB" id="K6YYC9"/>
<dbReference type="eggNOG" id="ENOG5033E31">
    <property type="taxonomic scope" value="Bacteria"/>
</dbReference>
<comment type="caution">
    <text evidence="2">The sequence shown here is derived from an EMBL/GenBank/DDBJ whole genome shotgun (WGS) entry which is preliminary data.</text>
</comment>
<keyword evidence="1" id="KW-0732">Signal</keyword>
<reference evidence="2 3" key="1">
    <citation type="journal article" date="2017" name="Antonie Van Leeuwenhoek">
        <title>Rhizobium rhizosphaerae sp. nov., a novel species isolated from rice rhizosphere.</title>
        <authorList>
            <person name="Zhao J.J."/>
            <person name="Zhang J."/>
            <person name="Zhang R.J."/>
            <person name="Zhang C.W."/>
            <person name="Yin H.Q."/>
            <person name="Zhang X.X."/>
        </authorList>
    </citation>
    <scope>NUCLEOTIDE SEQUENCE [LARGE SCALE GENOMIC DNA]</scope>
    <source>
        <strain evidence="2 3">BSs20135</strain>
    </source>
</reference>
<evidence type="ECO:0000256" key="1">
    <source>
        <dbReference type="SAM" id="SignalP"/>
    </source>
</evidence>
<dbReference type="Proteomes" id="UP000006327">
    <property type="component" value="Unassembled WGS sequence"/>
</dbReference>
<accession>K6YYC9</accession>
<name>K6YYC9_9ALTE</name>
<feature type="chain" id="PRO_5003900470" evidence="1">
    <location>
        <begin position="20"/>
        <end position="75"/>
    </location>
</feature>
<feature type="signal peptide" evidence="1">
    <location>
        <begin position="1"/>
        <end position="19"/>
    </location>
</feature>
<gene>
    <name evidence="2" type="ORF">GARC_4811</name>
</gene>
<evidence type="ECO:0000313" key="2">
    <source>
        <dbReference type="EMBL" id="GAC21748.1"/>
    </source>
</evidence>
<protein>
    <submittedName>
        <fullName evidence="2">Uncharacterized protein</fullName>
    </submittedName>
</protein>
<evidence type="ECO:0000313" key="3">
    <source>
        <dbReference type="Proteomes" id="UP000006327"/>
    </source>
</evidence>
<keyword evidence="3" id="KW-1185">Reference proteome</keyword>
<dbReference type="EMBL" id="BAEO01000065">
    <property type="protein sequence ID" value="GAC21748.1"/>
    <property type="molecule type" value="Genomic_DNA"/>
</dbReference>
<sequence>MMKKVLLTLGLLLTTSVFADERPVADKELVAELTQYCTELAQEDGTDGKELKVFLLDCVNEELDSEGYQPLTKLV</sequence>
<organism evidence="2 3">
    <name type="scientific">Paraglaciecola arctica BSs20135</name>
    <dbReference type="NCBI Taxonomy" id="493475"/>
    <lineage>
        <taxon>Bacteria</taxon>
        <taxon>Pseudomonadati</taxon>
        <taxon>Pseudomonadota</taxon>
        <taxon>Gammaproteobacteria</taxon>
        <taxon>Alteromonadales</taxon>
        <taxon>Alteromonadaceae</taxon>
        <taxon>Paraglaciecola</taxon>
    </lineage>
</organism>